<dbReference type="InterPro" id="IPR000160">
    <property type="entry name" value="GGDEF_dom"/>
</dbReference>
<dbReference type="Gene3D" id="3.30.450.260">
    <property type="entry name" value="Haem NO binding associated domain"/>
    <property type="match status" value="1"/>
</dbReference>
<dbReference type="InterPro" id="IPR042463">
    <property type="entry name" value="HNOB_dom_associated_sf"/>
</dbReference>
<keyword evidence="2" id="KW-0547">Nucleotide-binding</keyword>
<feature type="region of interest" description="Disordered" evidence="4">
    <location>
        <begin position="330"/>
        <end position="379"/>
    </location>
</feature>
<dbReference type="Pfam" id="PF07701">
    <property type="entry name" value="HNOBA"/>
    <property type="match status" value="1"/>
</dbReference>
<evidence type="ECO:0000313" key="7">
    <source>
        <dbReference type="Proteomes" id="UP001364156"/>
    </source>
</evidence>
<dbReference type="InterPro" id="IPR052163">
    <property type="entry name" value="DGC-Regulatory_Protein"/>
</dbReference>
<dbReference type="Proteomes" id="UP001364156">
    <property type="component" value="Chromosome"/>
</dbReference>
<dbReference type="InterPro" id="IPR011645">
    <property type="entry name" value="HNOB_dom_associated"/>
</dbReference>
<evidence type="ECO:0000256" key="4">
    <source>
        <dbReference type="SAM" id="MobiDB-lite"/>
    </source>
</evidence>
<evidence type="ECO:0000259" key="5">
    <source>
        <dbReference type="PROSITE" id="PS50887"/>
    </source>
</evidence>
<evidence type="ECO:0000313" key="6">
    <source>
        <dbReference type="EMBL" id="WWR47782.1"/>
    </source>
</evidence>
<gene>
    <name evidence="6" type="ORF">RZ517_06315</name>
</gene>
<protein>
    <recommendedName>
        <fullName evidence="1">guanylate cyclase</fullName>
        <ecNumber evidence="1">4.6.1.2</ecNumber>
    </recommendedName>
</protein>
<dbReference type="InterPro" id="IPR043128">
    <property type="entry name" value="Rev_trsase/Diguanyl_cyclase"/>
</dbReference>
<dbReference type="EMBL" id="CP146069">
    <property type="protein sequence ID" value="WWR47782.1"/>
    <property type="molecule type" value="Genomic_DNA"/>
</dbReference>
<dbReference type="CDD" id="cd01949">
    <property type="entry name" value="GGDEF"/>
    <property type="match status" value="1"/>
</dbReference>
<evidence type="ECO:0000256" key="2">
    <source>
        <dbReference type="ARBA" id="ARBA00022741"/>
    </source>
</evidence>
<dbReference type="SUPFAM" id="SSF55073">
    <property type="entry name" value="Nucleotide cyclase"/>
    <property type="match status" value="1"/>
</dbReference>
<organism evidence="6 7">
    <name type="scientific">Roseovarius phycicola</name>
    <dbReference type="NCBI Taxonomy" id="3080976"/>
    <lineage>
        <taxon>Bacteria</taxon>
        <taxon>Pseudomonadati</taxon>
        <taxon>Pseudomonadota</taxon>
        <taxon>Alphaproteobacteria</taxon>
        <taxon>Rhodobacterales</taxon>
        <taxon>Roseobacteraceae</taxon>
        <taxon>Roseovarius</taxon>
    </lineage>
</organism>
<evidence type="ECO:0000256" key="3">
    <source>
        <dbReference type="ARBA" id="ARBA00023293"/>
    </source>
</evidence>
<accession>A0ABZ2HKF5</accession>
<dbReference type="EC" id="4.6.1.2" evidence="1"/>
<keyword evidence="3" id="KW-0141">cGMP biosynthesis</keyword>
<keyword evidence="6" id="KW-0548">Nucleotidyltransferase</keyword>
<sequence length="379" mass="41877">MIPSPSPNVTSMLDVLCPMHVVLNATGHVVHTGPTLTKIFGGDRLNGKRFLELFELKRPKLGPNMQDLLSAKGKRLHFMLRHRSRAEMKGVLLPLPENGALGPPGGALINLSFGISVVDAVQAFNLSDADFAITDLTVELLYLVEAKSAAMQASRKLNTRLQGAKIAAEERAFSDTLTGLRNRRALEPVVSRLIETGEDFALMQLDLDHFKAVNDTKGHAAGDHVLREVAAILREETRDDDTIVRVGGDEFVLIFAPIVEAETLARISARLIKRLEQPIEFNGQACRISGSIGSTLSSQYERPSLERMMEDADLALYQAKSEGRGRQIAFEKPLQASTPQKEEPATRKQMRIAPPPIQFPLPDKERSEHLVPTVPDRYR</sequence>
<dbReference type="SMART" id="SM00267">
    <property type="entry name" value="GGDEF"/>
    <property type="match status" value="1"/>
</dbReference>
<dbReference type="RefSeq" id="WP_338550616.1">
    <property type="nucleotide sequence ID" value="NZ_CP146069.1"/>
</dbReference>
<keyword evidence="7" id="KW-1185">Reference proteome</keyword>
<dbReference type="NCBIfam" id="TIGR00254">
    <property type="entry name" value="GGDEF"/>
    <property type="match status" value="1"/>
</dbReference>
<dbReference type="PANTHER" id="PTHR46663">
    <property type="entry name" value="DIGUANYLATE CYCLASE DGCT-RELATED"/>
    <property type="match status" value="1"/>
</dbReference>
<dbReference type="PROSITE" id="PS50887">
    <property type="entry name" value="GGDEF"/>
    <property type="match status" value="1"/>
</dbReference>
<keyword evidence="6" id="KW-0808">Transferase</keyword>
<proteinExistence type="predicted"/>
<name>A0ABZ2HKF5_9RHOB</name>
<reference evidence="6 7" key="1">
    <citation type="submission" date="2023-10" db="EMBL/GenBank/DDBJ databases">
        <title>Roseovarius strain S88 nov., isolated from a marine algae.</title>
        <authorList>
            <person name="Lee M.W."/>
            <person name="Lee J.K."/>
            <person name="Kim J.M."/>
            <person name="Choi D.G."/>
            <person name="Baek J.H."/>
            <person name="Bayburt H."/>
            <person name="Jung J.J."/>
            <person name="Han D.M."/>
            <person name="Jeon C.O."/>
        </authorList>
    </citation>
    <scope>NUCLEOTIDE SEQUENCE [LARGE SCALE GENOMIC DNA]</scope>
    <source>
        <strain evidence="6 7">S88</strain>
    </source>
</reference>
<dbReference type="GO" id="GO:0052621">
    <property type="term" value="F:diguanylate cyclase activity"/>
    <property type="evidence" value="ECO:0007669"/>
    <property type="project" value="UniProtKB-EC"/>
</dbReference>
<dbReference type="Pfam" id="PF00990">
    <property type="entry name" value="GGDEF"/>
    <property type="match status" value="1"/>
</dbReference>
<dbReference type="PANTHER" id="PTHR46663:SF4">
    <property type="entry name" value="DIGUANYLATE CYCLASE DGCT-RELATED"/>
    <property type="match status" value="1"/>
</dbReference>
<dbReference type="Gene3D" id="3.30.70.270">
    <property type="match status" value="1"/>
</dbReference>
<evidence type="ECO:0000256" key="1">
    <source>
        <dbReference type="ARBA" id="ARBA00012202"/>
    </source>
</evidence>
<dbReference type="InterPro" id="IPR029787">
    <property type="entry name" value="Nucleotide_cyclase"/>
</dbReference>
<feature type="domain" description="GGDEF" evidence="5">
    <location>
        <begin position="198"/>
        <end position="332"/>
    </location>
</feature>